<dbReference type="SUPFAM" id="SSF52540">
    <property type="entry name" value="P-loop containing nucleoside triphosphate hydrolases"/>
    <property type="match status" value="2"/>
</dbReference>
<keyword evidence="4" id="KW-0547">Nucleotide-binding</keyword>
<evidence type="ECO:0000256" key="10">
    <source>
        <dbReference type="ARBA" id="ARBA00048778"/>
    </source>
</evidence>
<comment type="subcellular location">
    <subcellularLocation>
        <location evidence="1">Membrane</location>
    </subcellularLocation>
</comment>
<dbReference type="InterPro" id="IPR003960">
    <property type="entry name" value="ATPase_AAA_CS"/>
</dbReference>
<dbReference type="InterPro" id="IPR003959">
    <property type="entry name" value="ATPase_AAA_core"/>
</dbReference>
<gene>
    <name evidence="12" type="ORF">CINCED_3A000061</name>
</gene>
<dbReference type="GO" id="GO:0016558">
    <property type="term" value="P:protein import into peroxisome matrix"/>
    <property type="evidence" value="ECO:0007669"/>
    <property type="project" value="TreeGrafter"/>
</dbReference>
<dbReference type="FunFam" id="3.40.50.300:FF:000109">
    <property type="entry name" value="Peroxisomal biogenesis factor 6"/>
    <property type="match status" value="1"/>
</dbReference>
<keyword evidence="13" id="KW-1185">Reference proteome</keyword>
<organism evidence="12 13">
    <name type="scientific">Cinara cedri</name>
    <dbReference type="NCBI Taxonomy" id="506608"/>
    <lineage>
        <taxon>Eukaryota</taxon>
        <taxon>Metazoa</taxon>
        <taxon>Ecdysozoa</taxon>
        <taxon>Arthropoda</taxon>
        <taxon>Hexapoda</taxon>
        <taxon>Insecta</taxon>
        <taxon>Pterygota</taxon>
        <taxon>Neoptera</taxon>
        <taxon>Paraneoptera</taxon>
        <taxon>Hemiptera</taxon>
        <taxon>Sternorrhyncha</taxon>
        <taxon>Aphidomorpha</taxon>
        <taxon>Aphidoidea</taxon>
        <taxon>Aphididae</taxon>
        <taxon>Lachninae</taxon>
        <taxon>Cinara</taxon>
    </lineage>
</organism>
<evidence type="ECO:0000256" key="3">
    <source>
        <dbReference type="ARBA" id="ARBA00022593"/>
    </source>
</evidence>
<dbReference type="GO" id="GO:0016887">
    <property type="term" value="F:ATP hydrolysis activity"/>
    <property type="evidence" value="ECO:0007669"/>
    <property type="project" value="InterPro"/>
</dbReference>
<dbReference type="PANTHER" id="PTHR23077:SF9">
    <property type="entry name" value="PEROXISOMAL ATPASE PEX6"/>
    <property type="match status" value="1"/>
</dbReference>
<dbReference type="GO" id="GO:0005524">
    <property type="term" value="F:ATP binding"/>
    <property type="evidence" value="ECO:0007669"/>
    <property type="project" value="UniProtKB-KW"/>
</dbReference>
<evidence type="ECO:0000256" key="8">
    <source>
        <dbReference type="ARBA" id="ARBA00034811"/>
    </source>
</evidence>
<dbReference type="GO" id="GO:0005829">
    <property type="term" value="C:cytosol"/>
    <property type="evidence" value="ECO:0007669"/>
    <property type="project" value="TreeGrafter"/>
</dbReference>
<dbReference type="Proteomes" id="UP000325440">
    <property type="component" value="Unassembled WGS sequence"/>
</dbReference>
<sequence length="812" mass="92900">MGFQRKYLLKYLSILSYVLKVCFNKSNSIIVLKNVLHDLKVRIIFGSETPYKCLPDNILEKLLTKSYDSKTILKHSLQIHKCLFVSQDTLTKLKLNNMQWILVNVITTNASSRNIPMLYYNRIIVLNSFKESECLLTSSNLFNLCNYSYSCKVLMLRIIKPVMDYEPKMSQKALICLMKPLVFNEATQVLLDKVLYSYFSLQKFVSVGDVLPIELNKCSPEAQYLLKPMNNSVLYIKIIELEGKNNKLSVYNCKSHFYISSLHTKLNEDKSFISTYLPMEKVYGINNLKNLNINNYNDYILNTIPDGMNNEGKLLVSWIKPFIRQKNFDFSLLKPVFLVYGINGCGKELLIKSVSRYLGLRYIPQCCYDWPTNNISQFKKKIEYFFDNLIKMTPCLLHLENIEALCLSSSNDSEQELLDIFMSQIYIKTFKPIIIIASTNSKEEISPIFLRIFLQCQKIGDLNKINREQLFKWILKRDSIILDSTMIKKIIDHTSSFHYINYMTLLLLSAKHHMSTNNKKSTSIILDESDIMTSIEKINKMFTKSIGAPTIQTVKWDDVGGLINVKEEIMSALKPSKRNMRRSGILLYGPPGTGKTLLAKAVATEYKYNFLSIKGPELLNMYIGQSEANVREVFNKARTAAPCILFFDELDSLAPKRGQNGDSGGVGDRVVSQLLTEMDGMTSGNQQIFVLGATNRLDLIDSALLRPGRLDKSVYVSGCNDTESKLHVLKALTKKFHLYSNVNLGHLIDNLPEQVTGAELYGMCHNAWLNCARRVIQQRNKQINDNQCVADENLMVTEDDFMKALNESFPQN</sequence>
<evidence type="ECO:0000256" key="9">
    <source>
        <dbReference type="ARBA" id="ARBA00034920"/>
    </source>
</evidence>
<dbReference type="Pfam" id="PF00004">
    <property type="entry name" value="AAA"/>
    <property type="match status" value="2"/>
</dbReference>
<keyword evidence="3" id="KW-0962">Peroxisome biogenesis</keyword>
<dbReference type="Gene3D" id="3.40.50.300">
    <property type="entry name" value="P-loop containing nucleotide triphosphate hydrolases"/>
    <property type="match status" value="2"/>
</dbReference>
<name>A0A5E4NJI0_9HEMI</name>
<dbReference type="InterPro" id="IPR050168">
    <property type="entry name" value="AAA_ATPase_domain"/>
</dbReference>
<dbReference type="AlphaFoldDB" id="A0A5E4NJI0"/>
<dbReference type="EMBL" id="CABPRJ010001958">
    <property type="protein sequence ID" value="VVC42531.1"/>
    <property type="molecule type" value="Genomic_DNA"/>
</dbReference>
<feature type="domain" description="AAA+ ATPase" evidence="11">
    <location>
        <begin position="333"/>
        <end position="464"/>
    </location>
</feature>
<keyword evidence="6" id="KW-0067">ATP-binding</keyword>
<evidence type="ECO:0000256" key="4">
    <source>
        <dbReference type="ARBA" id="ARBA00022741"/>
    </source>
</evidence>
<evidence type="ECO:0000256" key="1">
    <source>
        <dbReference type="ARBA" id="ARBA00004370"/>
    </source>
</evidence>
<evidence type="ECO:0000256" key="6">
    <source>
        <dbReference type="ARBA" id="ARBA00022840"/>
    </source>
</evidence>
<evidence type="ECO:0000256" key="7">
    <source>
        <dbReference type="ARBA" id="ARBA00023136"/>
    </source>
</evidence>
<dbReference type="Gene3D" id="1.10.8.60">
    <property type="match status" value="1"/>
</dbReference>
<dbReference type="InterPro" id="IPR003593">
    <property type="entry name" value="AAA+_ATPase"/>
</dbReference>
<dbReference type="PANTHER" id="PTHR23077">
    <property type="entry name" value="AAA-FAMILY ATPASE"/>
    <property type="match status" value="1"/>
</dbReference>
<comment type="catalytic activity">
    <reaction evidence="10">
        <text>ATP + H2O = ADP + phosphate + H(+)</text>
        <dbReference type="Rhea" id="RHEA:13065"/>
        <dbReference type="ChEBI" id="CHEBI:15377"/>
        <dbReference type="ChEBI" id="CHEBI:15378"/>
        <dbReference type="ChEBI" id="CHEBI:30616"/>
        <dbReference type="ChEBI" id="CHEBI:43474"/>
        <dbReference type="ChEBI" id="CHEBI:456216"/>
    </reaction>
    <physiologicalReaction direction="left-to-right" evidence="10">
        <dbReference type="Rhea" id="RHEA:13066"/>
    </physiologicalReaction>
</comment>
<protein>
    <recommendedName>
        <fullName evidence="8">Peroxisomal ATPase PEX6</fullName>
    </recommendedName>
    <alternativeName>
        <fullName evidence="9">Peroxin-6</fullName>
    </alternativeName>
</protein>
<evidence type="ECO:0000259" key="11">
    <source>
        <dbReference type="SMART" id="SM00382"/>
    </source>
</evidence>
<evidence type="ECO:0000313" key="12">
    <source>
        <dbReference type="EMBL" id="VVC42531.1"/>
    </source>
</evidence>
<dbReference type="GO" id="GO:0005778">
    <property type="term" value="C:peroxisomal membrane"/>
    <property type="evidence" value="ECO:0007669"/>
    <property type="project" value="TreeGrafter"/>
</dbReference>
<dbReference type="InterPro" id="IPR027417">
    <property type="entry name" value="P-loop_NTPase"/>
</dbReference>
<feature type="domain" description="AAA+ ATPase" evidence="11">
    <location>
        <begin position="581"/>
        <end position="720"/>
    </location>
</feature>
<evidence type="ECO:0000256" key="2">
    <source>
        <dbReference type="ARBA" id="ARBA00006914"/>
    </source>
</evidence>
<comment type="similarity">
    <text evidence="2">Belongs to the AAA ATPase family.</text>
</comment>
<evidence type="ECO:0000256" key="5">
    <source>
        <dbReference type="ARBA" id="ARBA00022801"/>
    </source>
</evidence>
<accession>A0A5E4NJI0</accession>
<keyword evidence="5" id="KW-0378">Hydrolase</keyword>
<dbReference type="OrthoDB" id="2187at2759"/>
<evidence type="ECO:0000313" key="13">
    <source>
        <dbReference type="Proteomes" id="UP000325440"/>
    </source>
</evidence>
<dbReference type="PROSITE" id="PS00674">
    <property type="entry name" value="AAA"/>
    <property type="match status" value="1"/>
</dbReference>
<proteinExistence type="inferred from homology"/>
<reference evidence="12 13" key="1">
    <citation type="submission" date="2019-08" db="EMBL/GenBank/DDBJ databases">
        <authorList>
            <person name="Alioto T."/>
            <person name="Alioto T."/>
            <person name="Gomez Garrido J."/>
        </authorList>
    </citation>
    <scope>NUCLEOTIDE SEQUENCE [LARGE SCALE GENOMIC DNA]</scope>
</reference>
<dbReference type="SMART" id="SM00382">
    <property type="entry name" value="AAA"/>
    <property type="match status" value="2"/>
</dbReference>
<keyword evidence="7" id="KW-0472">Membrane</keyword>